<dbReference type="EMBL" id="CP012508">
    <property type="protein sequence ID" value="ALB21391.1"/>
    <property type="molecule type" value="Genomic_DNA"/>
</dbReference>
<evidence type="ECO:0000313" key="2">
    <source>
        <dbReference type="Proteomes" id="UP000029558"/>
    </source>
</evidence>
<dbReference type="RefSeq" id="WP_017377602.1">
    <property type="nucleotide sequence ID" value="NZ_CP012508.1"/>
</dbReference>
<proteinExistence type="predicted"/>
<accession>A0A1L6TG83</accession>
<gene>
    <name evidence="1" type="ORF">KU39_205</name>
</gene>
<protein>
    <submittedName>
        <fullName evidence="1">Membrane protein</fullName>
    </submittedName>
</protein>
<sequence>MSKKLPSERFFYIRLDLAIIALFGIILLIGVSNWFDRYLYQCLTLLVYSGVAVLWLLYRIKRQLNQLKCIKDANAEDVDGKEVEK</sequence>
<reference evidence="1 2" key="1">
    <citation type="journal article" date="2014" name="Genome Announc.">
        <title>Comparative Genome Analysis of Two Isolates of the Fish Pathogen Piscirickettsia salmonis from Different Hosts Reveals Major Differences in Virulence-Associated Secretion Systems.</title>
        <authorList>
            <person name="Bohle H."/>
            <person name="Henriquez P."/>
            <person name="Grothusen H."/>
            <person name="Navas E."/>
            <person name="Sandoval A."/>
            <person name="Bustamante F."/>
            <person name="Bustos P."/>
            <person name="Mancilla M."/>
        </authorList>
    </citation>
    <scope>NUCLEOTIDE SEQUENCE [LARGE SCALE GENOMIC DNA]</scope>
    <source>
        <strain evidence="2">B1-32597</strain>
    </source>
</reference>
<dbReference type="AlphaFoldDB" id="A0A1L6TG83"/>
<evidence type="ECO:0000313" key="1">
    <source>
        <dbReference type="EMBL" id="ALB21391.1"/>
    </source>
</evidence>
<organism evidence="1 2">
    <name type="scientific">Piscirickettsia salmonis</name>
    <dbReference type="NCBI Taxonomy" id="1238"/>
    <lineage>
        <taxon>Bacteria</taxon>
        <taxon>Pseudomonadati</taxon>
        <taxon>Pseudomonadota</taxon>
        <taxon>Gammaproteobacteria</taxon>
        <taxon>Thiotrichales</taxon>
        <taxon>Piscirickettsiaceae</taxon>
        <taxon>Piscirickettsia</taxon>
    </lineage>
</organism>
<dbReference type="OrthoDB" id="5616466at2"/>
<name>A0A1L6TG83_PISSA</name>
<dbReference type="Proteomes" id="UP000029558">
    <property type="component" value="Chromosome"/>
</dbReference>